<name>A0AB39UXN8_9GAMM</name>
<dbReference type="InterPro" id="IPR020103">
    <property type="entry name" value="PsdUridine_synth_cat_dom_sf"/>
</dbReference>
<feature type="domain" description="Pseudouridine synthase RsuA/RluA-like" evidence="3">
    <location>
        <begin position="97"/>
        <end position="223"/>
    </location>
</feature>
<comment type="similarity">
    <text evidence="1">Belongs to the pseudouridine synthase RluA family.</text>
</comment>
<organism evidence="4">
    <name type="scientific">Thermohahella caldifontis</name>
    <dbReference type="NCBI Taxonomy" id="3142973"/>
    <lineage>
        <taxon>Bacteria</taxon>
        <taxon>Pseudomonadati</taxon>
        <taxon>Pseudomonadota</taxon>
        <taxon>Gammaproteobacteria</taxon>
        <taxon>Oceanospirillales</taxon>
        <taxon>Hahellaceae</taxon>
        <taxon>Thermohahella</taxon>
    </lineage>
</organism>
<sequence length="283" mass="31561">MTATPREWHWTLSAPAVAVDWMASQTGLPKSRLKDAMNKGAVTLKRGRKGVRRLRRATFRLLPGDVLSLYYDASILAARPEAEPEILGVHCGQVQVFKPSGWLSQGSPWGDHLSLERWLTQHGFPDARVVHRLDRETAGVMVFARTRHAAATLGRLFQSRDVTKVYRACVRGTLAQTMTLDLPLDGKPARSHVVPLRPSGHDTLVRVEIETGRFHQVRRHLESAGHPVLGDPRYGEDNAHPDGLMLLAWALTYRCPECGARQSLTIPQSRQPGWSRDDPETGP</sequence>
<protein>
    <submittedName>
        <fullName evidence="4">RluA family pseudouridine synthase</fullName>
        <ecNumber evidence="4">5.4.99.-</ecNumber>
    </submittedName>
</protein>
<dbReference type="GO" id="GO:0003723">
    <property type="term" value="F:RNA binding"/>
    <property type="evidence" value="ECO:0007669"/>
    <property type="project" value="InterPro"/>
</dbReference>
<accession>A0AB39UXN8</accession>
<evidence type="ECO:0000256" key="1">
    <source>
        <dbReference type="ARBA" id="ARBA00010876"/>
    </source>
</evidence>
<dbReference type="EC" id="5.4.99.-" evidence="4"/>
<dbReference type="EMBL" id="CP154858">
    <property type="protein sequence ID" value="XDT72822.1"/>
    <property type="molecule type" value="Genomic_DNA"/>
</dbReference>
<evidence type="ECO:0000313" key="4">
    <source>
        <dbReference type="EMBL" id="XDT72822.1"/>
    </source>
</evidence>
<dbReference type="Gene3D" id="3.30.2350.10">
    <property type="entry name" value="Pseudouridine synthase"/>
    <property type="match status" value="1"/>
</dbReference>
<dbReference type="InterPro" id="IPR006224">
    <property type="entry name" value="PsdUridine_synth_RluA-like_CS"/>
</dbReference>
<dbReference type="AlphaFoldDB" id="A0AB39UXN8"/>
<dbReference type="PANTHER" id="PTHR21600:SF87">
    <property type="entry name" value="RNA PSEUDOURIDYLATE SYNTHASE DOMAIN-CONTAINING PROTEIN 1"/>
    <property type="match status" value="1"/>
</dbReference>
<dbReference type="GO" id="GO:0140098">
    <property type="term" value="F:catalytic activity, acting on RNA"/>
    <property type="evidence" value="ECO:0007669"/>
    <property type="project" value="UniProtKB-ARBA"/>
</dbReference>
<dbReference type="GO" id="GO:0000455">
    <property type="term" value="P:enzyme-directed rRNA pseudouridine synthesis"/>
    <property type="evidence" value="ECO:0007669"/>
    <property type="project" value="TreeGrafter"/>
</dbReference>
<keyword evidence="4" id="KW-0413">Isomerase</keyword>
<feature type="region of interest" description="Disordered" evidence="2">
    <location>
        <begin position="264"/>
        <end position="283"/>
    </location>
</feature>
<proteinExistence type="inferred from homology"/>
<dbReference type="PROSITE" id="PS01129">
    <property type="entry name" value="PSI_RLU"/>
    <property type="match status" value="1"/>
</dbReference>
<dbReference type="RefSeq" id="WP_369601825.1">
    <property type="nucleotide sequence ID" value="NZ_CP154858.1"/>
</dbReference>
<evidence type="ECO:0000259" key="3">
    <source>
        <dbReference type="Pfam" id="PF00849"/>
    </source>
</evidence>
<dbReference type="Pfam" id="PF00849">
    <property type="entry name" value="PseudoU_synth_2"/>
    <property type="match status" value="1"/>
</dbReference>
<dbReference type="InterPro" id="IPR006145">
    <property type="entry name" value="PsdUridine_synth_RsuA/RluA"/>
</dbReference>
<dbReference type="CDD" id="cd02869">
    <property type="entry name" value="PseudoU_synth_RluA_like"/>
    <property type="match status" value="1"/>
</dbReference>
<dbReference type="GO" id="GO:0009982">
    <property type="term" value="F:pseudouridine synthase activity"/>
    <property type="evidence" value="ECO:0007669"/>
    <property type="project" value="InterPro"/>
</dbReference>
<dbReference type="SUPFAM" id="SSF55120">
    <property type="entry name" value="Pseudouridine synthase"/>
    <property type="match status" value="1"/>
</dbReference>
<dbReference type="InterPro" id="IPR050188">
    <property type="entry name" value="RluA_PseudoU_synthase"/>
</dbReference>
<gene>
    <name evidence="4" type="ORF">AAIA72_02215</name>
</gene>
<reference evidence="4" key="1">
    <citation type="submission" date="2024-05" db="EMBL/GenBank/DDBJ databases">
        <title>Genome sequencing of novel strain.</title>
        <authorList>
            <person name="Ganbat D."/>
            <person name="Ganbat S."/>
            <person name="Lee S.-J."/>
        </authorList>
    </citation>
    <scope>NUCLEOTIDE SEQUENCE</scope>
    <source>
        <strain evidence="4">SMD15-11</strain>
    </source>
</reference>
<evidence type="ECO:0000256" key="2">
    <source>
        <dbReference type="SAM" id="MobiDB-lite"/>
    </source>
</evidence>
<dbReference type="PANTHER" id="PTHR21600">
    <property type="entry name" value="MITOCHONDRIAL RNA PSEUDOURIDINE SYNTHASE"/>
    <property type="match status" value="1"/>
</dbReference>
<dbReference type="KEGG" id="tcd:AAIA72_02215"/>